<keyword evidence="2" id="KW-1185">Reference proteome</keyword>
<gene>
    <name evidence="1" type="ORF">DERYTH_LOCUS25244</name>
</gene>
<reference evidence="1" key="1">
    <citation type="submission" date="2021-06" db="EMBL/GenBank/DDBJ databases">
        <authorList>
            <person name="Kallberg Y."/>
            <person name="Tangrot J."/>
            <person name="Rosling A."/>
        </authorList>
    </citation>
    <scope>NUCLEOTIDE SEQUENCE</scope>
    <source>
        <strain evidence="1">MA453B</strain>
    </source>
</reference>
<feature type="non-terminal residue" evidence="1">
    <location>
        <position position="1"/>
    </location>
</feature>
<evidence type="ECO:0000313" key="2">
    <source>
        <dbReference type="Proteomes" id="UP000789405"/>
    </source>
</evidence>
<dbReference type="EMBL" id="CAJVPY010046004">
    <property type="protein sequence ID" value="CAG8810179.1"/>
    <property type="molecule type" value="Genomic_DNA"/>
</dbReference>
<dbReference type="Proteomes" id="UP000789405">
    <property type="component" value="Unassembled WGS sequence"/>
</dbReference>
<sequence length="125" mass="14650">LSQTEETSDIEIQNMAKKKEKEERKLLDNEDIHSVYSVGSEEFEHAEWRKNEELKKILDLEFQNDNKETFKLEEKVLNRQTKKEVVRVTPPGFTAEQLKNRGEHVVRVIGIPPEMTPVELYNGLN</sequence>
<evidence type="ECO:0000313" key="1">
    <source>
        <dbReference type="EMBL" id="CAG8810179.1"/>
    </source>
</evidence>
<name>A0A9N9K6Y1_9GLOM</name>
<dbReference type="AlphaFoldDB" id="A0A9N9K6Y1"/>
<proteinExistence type="predicted"/>
<organism evidence="1 2">
    <name type="scientific">Dentiscutata erythropus</name>
    <dbReference type="NCBI Taxonomy" id="1348616"/>
    <lineage>
        <taxon>Eukaryota</taxon>
        <taxon>Fungi</taxon>
        <taxon>Fungi incertae sedis</taxon>
        <taxon>Mucoromycota</taxon>
        <taxon>Glomeromycotina</taxon>
        <taxon>Glomeromycetes</taxon>
        <taxon>Diversisporales</taxon>
        <taxon>Gigasporaceae</taxon>
        <taxon>Dentiscutata</taxon>
    </lineage>
</organism>
<accession>A0A9N9K6Y1</accession>
<protein>
    <submittedName>
        <fullName evidence="1">3981_t:CDS:1</fullName>
    </submittedName>
</protein>
<comment type="caution">
    <text evidence="1">The sequence shown here is derived from an EMBL/GenBank/DDBJ whole genome shotgun (WGS) entry which is preliminary data.</text>
</comment>